<dbReference type="RefSeq" id="XP_025469086.1">
    <property type="nucleotide sequence ID" value="XM_025607310.1"/>
</dbReference>
<organism evidence="2 3">
    <name type="scientific">Aspergillus sclerotioniger CBS 115572</name>
    <dbReference type="NCBI Taxonomy" id="1450535"/>
    <lineage>
        <taxon>Eukaryota</taxon>
        <taxon>Fungi</taxon>
        <taxon>Dikarya</taxon>
        <taxon>Ascomycota</taxon>
        <taxon>Pezizomycotina</taxon>
        <taxon>Eurotiomycetes</taxon>
        <taxon>Eurotiomycetidae</taxon>
        <taxon>Eurotiales</taxon>
        <taxon>Aspergillaceae</taxon>
        <taxon>Aspergillus</taxon>
        <taxon>Aspergillus subgen. Circumdati</taxon>
    </lineage>
</organism>
<name>A0A317X2Z2_9EURO</name>
<protein>
    <submittedName>
        <fullName evidence="2">Uncharacterized protein</fullName>
    </submittedName>
</protein>
<evidence type="ECO:0000313" key="2">
    <source>
        <dbReference type="EMBL" id="PWY91358.1"/>
    </source>
</evidence>
<feature type="region of interest" description="Disordered" evidence="1">
    <location>
        <begin position="1"/>
        <end position="24"/>
    </location>
</feature>
<keyword evidence="3" id="KW-1185">Reference proteome</keyword>
<accession>A0A317X2Z2</accession>
<dbReference type="GeneID" id="37109453"/>
<feature type="region of interest" description="Disordered" evidence="1">
    <location>
        <begin position="119"/>
        <end position="149"/>
    </location>
</feature>
<dbReference type="Proteomes" id="UP000246702">
    <property type="component" value="Unassembled WGS sequence"/>
</dbReference>
<gene>
    <name evidence="2" type="ORF">BO94DRAFT_389295</name>
</gene>
<reference evidence="2 3" key="1">
    <citation type="submission" date="2016-12" db="EMBL/GenBank/DDBJ databases">
        <title>The genomes of Aspergillus section Nigri reveals drivers in fungal speciation.</title>
        <authorList>
            <consortium name="DOE Joint Genome Institute"/>
            <person name="Vesth T.C."/>
            <person name="Nybo J."/>
            <person name="Theobald S."/>
            <person name="Brandl J."/>
            <person name="Frisvad J.C."/>
            <person name="Nielsen K.F."/>
            <person name="Lyhne E.K."/>
            <person name="Kogle M.E."/>
            <person name="Kuo A."/>
            <person name="Riley R."/>
            <person name="Clum A."/>
            <person name="Nolan M."/>
            <person name="Lipzen A."/>
            <person name="Salamov A."/>
            <person name="Henrissat B."/>
            <person name="Wiebenga A."/>
            <person name="De Vries R.P."/>
            <person name="Grigoriev I.V."/>
            <person name="Mortensen U.H."/>
            <person name="Andersen M.R."/>
            <person name="Baker S.E."/>
        </authorList>
    </citation>
    <scope>NUCLEOTIDE SEQUENCE [LARGE SCALE GENOMIC DNA]</scope>
    <source>
        <strain evidence="2 3">CBS 115572</strain>
    </source>
</reference>
<feature type="region of interest" description="Disordered" evidence="1">
    <location>
        <begin position="82"/>
        <end position="104"/>
    </location>
</feature>
<evidence type="ECO:0000313" key="3">
    <source>
        <dbReference type="Proteomes" id="UP000246702"/>
    </source>
</evidence>
<sequence length="149" mass="16635">MRRVVHRRREEEPEERRRLDGLANPGHVTSPASWHYCIVGLLLFSAPFSLVSLWYHPELVPATPCKDFKWLISRGAIALDKGCPEKSSTGSQNSDPFPRHIEANSHLGDDLDSVLDVQRPRASPSSYTRTGISPPLIGGEVQDRSTTLH</sequence>
<feature type="compositionally biased region" description="Polar residues" evidence="1">
    <location>
        <begin position="86"/>
        <end position="95"/>
    </location>
</feature>
<comment type="caution">
    <text evidence="2">The sequence shown here is derived from an EMBL/GenBank/DDBJ whole genome shotgun (WGS) entry which is preliminary data.</text>
</comment>
<dbReference type="AlphaFoldDB" id="A0A317X2Z2"/>
<dbReference type="EMBL" id="MSFK01000009">
    <property type="protein sequence ID" value="PWY91358.1"/>
    <property type="molecule type" value="Genomic_DNA"/>
</dbReference>
<proteinExistence type="predicted"/>
<evidence type="ECO:0000256" key="1">
    <source>
        <dbReference type="SAM" id="MobiDB-lite"/>
    </source>
</evidence>
<feature type="compositionally biased region" description="Basic and acidic residues" evidence="1">
    <location>
        <begin position="8"/>
        <end position="20"/>
    </location>
</feature>